<feature type="binding site" evidence="2">
    <location>
        <position position="21"/>
    </location>
    <ligand>
        <name>substrate</name>
    </ligand>
</feature>
<dbReference type="eggNOG" id="COG0020">
    <property type="taxonomic scope" value="Bacteria"/>
</dbReference>
<dbReference type="PROSITE" id="PS01066">
    <property type="entry name" value="UPP_SYNTHASE"/>
    <property type="match status" value="1"/>
</dbReference>
<comment type="cofactor">
    <cofactor evidence="2">
        <name>Mg(2+)</name>
        <dbReference type="ChEBI" id="CHEBI:18420"/>
    </cofactor>
    <text evidence="2">Binds 2 magnesium ions per subunit.</text>
</comment>
<dbReference type="FunFam" id="3.40.1180.10:FF:000001">
    <property type="entry name" value="(2E,6E)-farnesyl-diphosphate-specific ditrans,polycis-undecaprenyl-diphosphate synthase"/>
    <property type="match status" value="1"/>
</dbReference>
<feature type="active site" evidence="2">
    <location>
        <position position="16"/>
    </location>
</feature>
<dbReference type="InterPro" id="IPR001441">
    <property type="entry name" value="UPP_synth-like"/>
</dbReference>
<dbReference type="RefSeq" id="WP_013255429.1">
    <property type="nucleotide sequence ID" value="NC_014364.1"/>
</dbReference>
<feature type="binding site" evidence="2">
    <location>
        <position position="65"/>
    </location>
    <ligand>
        <name>substrate</name>
    </ligand>
</feature>
<reference evidence="3 4" key="1">
    <citation type="journal article" date="2010" name="Stand. Genomic Sci.">
        <title>Complete genome sequence of Spirochaeta smaragdinae type strain (SEBR 4228).</title>
        <authorList>
            <person name="Mavromatis K."/>
            <person name="Yasawong M."/>
            <person name="Chertkov O."/>
            <person name="Lapidus A."/>
            <person name="Lucas S."/>
            <person name="Nolan M."/>
            <person name="Del Rio T.G."/>
            <person name="Tice H."/>
            <person name="Cheng J.F."/>
            <person name="Pitluck S."/>
            <person name="Liolios K."/>
            <person name="Ivanova N."/>
            <person name="Tapia R."/>
            <person name="Han C."/>
            <person name="Bruce D."/>
            <person name="Goodwin L."/>
            <person name="Pati A."/>
            <person name="Chen A."/>
            <person name="Palaniappan K."/>
            <person name="Land M."/>
            <person name="Hauser L."/>
            <person name="Chang Y.J."/>
            <person name="Jeffries C.D."/>
            <person name="Detter J.C."/>
            <person name="Rohde M."/>
            <person name="Brambilla E."/>
            <person name="Spring S."/>
            <person name="Goker M."/>
            <person name="Sikorski J."/>
            <person name="Woyke T."/>
            <person name="Bristow J."/>
            <person name="Eisen J.A."/>
            <person name="Markowitz V."/>
            <person name="Hugenholtz P."/>
            <person name="Klenk H.P."/>
            <person name="Kyrpides N.C."/>
        </authorList>
    </citation>
    <scope>NUCLEOTIDE SEQUENCE [LARGE SCALE GENOMIC DNA]</scope>
    <source>
        <strain evidence="4">DSM 11293 / JCM 15392 / SEBR 4228</strain>
    </source>
</reference>
<dbReference type="GO" id="GO:0016094">
    <property type="term" value="P:polyprenol biosynthetic process"/>
    <property type="evidence" value="ECO:0007669"/>
    <property type="project" value="TreeGrafter"/>
</dbReference>
<dbReference type="KEGG" id="ssm:Spirs_2867"/>
<dbReference type="CDD" id="cd00475">
    <property type="entry name" value="Cis_IPPS"/>
    <property type="match status" value="1"/>
</dbReference>
<dbReference type="EMBL" id="CP002116">
    <property type="protein sequence ID" value="ADK81970.1"/>
    <property type="molecule type" value="Genomic_DNA"/>
</dbReference>
<feature type="binding site" evidence="2">
    <location>
        <position position="33"/>
    </location>
    <ligand>
        <name>substrate</name>
    </ligand>
</feature>
<accession>E1R285</accession>
<feature type="binding site" evidence="2">
    <location>
        <begin position="191"/>
        <end position="193"/>
    </location>
    <ligand>
        <name>substrate</name>
    </ligand>
</feature>
<sequence length="238" mass="27792">MDQLRPIPKHIGIIMDGNGRWAERRGKPRSFGHKSGTDTAKKVITSAIEMGIEWLTLYVFSTENWKRPEREVRFLMELIRRYMKSEAPFYHKNKIRLHHLGDPERLPEEIRREIVEASEATSHYDRLHLALAINYGGRDEILRSFQRWVTATLEKGETISSAPTSEEFSTYLDLPEAPSPDLIIRTAGEQRMSNFLLWESAYSEYYFSEVLWPDFDGEELSKAIEFYRGRKRKYGGVG</sequence>
<keyword evidence="4" id="KW-1185">Reference proteome</keyword>
<dbReference type="Pfam" id="PF01255">
    <property type="entry name" value="Prenyltransf"/>
    <property type="match status" value="1"/>
</dbReference>
<organism evidence="3 4">
    <name type="scientific">Sediminispirochaeta smaragdinae (strain DSM 11293 / JCM 15392 / SEBR 4228)</name>
    <name type="common">Spirochaeta smaragdinae</name>
    <dbReference type="NCBI Taxonomy" id="573413"/>
    <lineage>
        <taxon>Bacteria</taxon>
        <taxon>Pseudomonadati</taxon>
        <taxon>Spirochaetota</taxon>
        <taxon>Spirochaetia</taxon>
        <taxon>Spirochaetales</taxon>
        <taxon>Spirochaetaceae</taxon>
        <taxon>Sediminispirochaeta</taxon>
    </lineage>
</organism>
<comment type="similarity">
    <text evidence="2">Belongs to the UPP synthase family.</text>
</comment>
<evidence type="ECO:0000313" key="3">
    <source>
        <dbReference type="EMBL" id="ADK81970.1"/>
    </source>
</evidence>
<dbReference type="AlphaFoldDB" id="E1R285"/>
<dbReference type="EC" id="2.5.1.-" evidence="2"/>
<keyword evidence="2" id="KW-0479">Metal-binding</keyword>
<feature type="active site" description="Proton acceptor" evidence="2">
    <location>
        <position position="64"/>
    </location>
</feature>
<feature type="binding site" evidence="2">
    <location>
        <begin position="17"/>
        <end position="20"/>
    </location>
    <ligand>
        <name>substrate</name>
    </ligand>
</feature>
<feature type="binding site" evidence="2">
    <location>
        <begin position="61"/>
        <end position="63"/>
    </location>
    <ligand>
        <name>substrate</name>
    </ligand>
</feature>
<dbReference type="PANTHER" id="PTHR10291:SF0">
    <property type="entry name" value="DEHYDRODOLICHYL DIPHOSPHATE SYNTHASE 2"/>
    <property type="match status" value="1"/>
</dbReference>
<evidence type="ECO:0000256" key="2">
    <source>
        <dbReference type="HAMAP-Rule" id="MF_01139"/>
    </source>
</evidence>
<dbReference type="STRING" id="573413.Spirs_2867"/>
<comment type="function">
    <text evidence="2">Catalyzes the condensation of isopentenyl diphosphate (IPP) with allylic pyrophosphates generating different type of terpenoids.</text>
</comment>
<keyword evidence="2" id="KW-0460">Magnesium</keyword>
<dbReference type="SUPFAM" id="SSF64005">
    <property type="entry name" value="Undecaprenyl diphosphate synthase"/>
    <property type="match status" value="1"/>
</dbReference>
<dbReference type="PANTHER" id="PTHR10291">
    <property type="entry name" value="DEHYDRODOLICHYL DIPHOSPHATE SYNTHASE FAMILY MEMBER"/>
    <property type="match status" value="1"/>
</dbReference>
<dbReference type="OrthoDB" id="4191603at2"/>
<feature type="binding site" evidence="2">
    <location>
        <position position="185"/>
    </location>
    <ligand>
        <name>substrate</name>
    </ligand>
</feature>
<feature type="binding site" evidence="2">
    <location>
        <position position="204"/>
    </location>
    <ligand>
        <name>Mg(2+)</name>
        <dbReference type="ChEBI" id="CHEBI:18420"/>
    </ligand>
</feature>
<proteinExistence type="inferred from homology"/>
<dbReference type="GO" id="GO:0000287">
    <property type="term" value="F:magnesium ion binding"/>
    <property type="evidence" value="ECO:0007669"/>
    <property type="project" value="UniProtKB-UniRule"/>
</dbReference>
<comment type="subunit">
    <text evidence="2">Homodimer.</text>
</comment>
<dbReference type="GO" id="GO:0045547">
    <property type="term" value="F:ditrans,polycis-polyprenyl diphosphate synthase [(2E,6E)-farnesyl diphosphate specific] activity"/>
    <property type="evidence" value="ECO:0007669"/>
    <property type="project" value="TreeGrafter"/>
</dbReference>
<dbReference type="HOGENOM" id="CLU_038505_1_1_12"/>
<feature type="binding site" evidence="2">
    <location>
        <position position="16"/>
    </location>
    <ligand>
        <name>Mg(2+)</name>
        <dbReference type="ChEBI" id="CHEBI:18420"/>
    </ligand>
</feature>
<dbReference type="InterPro" id="IPR036424">
    <property type="entry name" value="UPP_synth-like_sf"/>
</dbReference>
<name>E1R285_SEDSS</name>
<evidence type="ECO:0000313" key="4">
    <source>
        <dbReference type="Proteomes" id="UP000002318"/>
    </source>
</evidence>
<dbReference type="HAMAP" id="MF_01139">
    <property type="entry name" value="ISPT"/>
    <property type="match status" value="1"/>
</dbReference>
<protein>
    <recommendedName>
        <fullName evidence="2">Isoprenyl transferase</fullName>
        <ecNumber evidence="2">2.5.1.-</ecNumber>
    </recommendedName>
</protein>
<dbReference type="NCBIfam" id="TIGR00055">
    <property type="entry name" value="uppS"/>
    <property type="match status" value="1"/>
</dbReference>
<evidence type="ECO:0000256" key="1">
    <source>
        <dbReference type="ARBA" id="ARBA00022679"/>
    </source>
</evidence>
<dbReference type="Proteomes" id="UP000002318">
    <property type="component" value="Chromosome"/>
</dbReference>
<feature type="binding site" evidence="2">
    <location>
        <position position="67"/>
    </location>
    <ligand>
        <name>substrate</name>
    </ligand>
</feature>
<keyword evidence="1 2" id="KW-0808">Transferase</keyword>
<feature type="binding site" evidence="2">
    <location>
        <position position="29"/>
    </location>
    <ligand>
        <name>substrate</name>
    </ligand>
</feature>
<gene>
    <name evidence="3" type="ordered locus">Spirs_2867</name>
</gene>
<dbReference type="InterPro" id="IPR018520">
    <property type="entry name" value="UPP_synth-like_CS"/>
</dbReference>
<dbReference type="Gene3D" id="3.40.1180.10">
    <property type="entry name" value="Decaprenyl diphosphate synthase-like"/>
    <property type="match status" value="1"/>
</dbReference>